<protein>
    <submittedName>
        <fullName evidence="1">Uncharacterized protein</fullName>
    </submittedName>
</protein>
<reference evidence="1 2" key="1">
    <citation type="journal article" date="2018" name="Nat. Genet.">
        <title>The Rosa genome provides new insights in the design of modern roses.</title>
        <authorList>
            <person name="Bendahmane M."/>
        </authorList>
    </citation>
    <scope>NUCLEOTIDE SEQUENCE [LARGE SCALE GENOMIC DNA]</scope>
    <source>
        <strain evidence="2">cv. Old Blush</strain>
    </source>
</reference>
<comment type="caution">
    <text evidence="1">The sequence shown here is derived from an EMBL/GenBank/DDBJ whole genome shotgun (WGS) entry which is preliminary data.</text>
</comment>
<dbReference type="Proteomes" id="UP000238479">
    <property type="component" value="Chromosome 4"/>
</dbReference>
<keyword evidence="2" id="KW-1185">Reference proteome</keyword>
<organism evidence="1 2">
    <name type="scientific">Rosa chinensis</name>
    <name type="common">China rose</name>
    <dbReference type="NCBI Taxonomy" id="74649"/>
    <lineage>
        <taxon>Eukaryota</taxon>
        <taxon>Viridiplantae</taxon>
        <taxon>Streptophyta</taxon>
        <taxon>Embryophyta</taxon>
        <taxon>Tracheophyta</taxon>
        <taxon>Spermatophyta</taxon>
        <taxon>Magnoliopsida</taxon>
        <taxon>eudicotyledons</taxon>
        <taxon>Gunneridae</taxon>
        <taxon>Pentapetalae</taxon>
        <taxon>rosids</taxon>
        <taxon>fabids</taxon>
        <taxon>Rosales</taxon>
        <taxon>Rosaceae</taxon>
        <taxon>Rosoideae</taxon>
        <taxon>Rosoideae incertae sedis</taxon>
        <taxon>Rosa</taxon>
    </lineage>
</organism>
<dbReference type="EMBL" id="PDCK01000042">
    <property type="protein sequence ID" value="PRQ41001.1"/>
    <property type="molecule type" value="Genomic_DNA"/>
</dbReference>
<proteinExistence type="predicted"/>
<evidence type="ECO:0000313" key="1">
    <source>
        <dbReference type="EMBL" id="PRQ41001.1"/>
    </source>
</evidence>
<sequence>MTYVRPLVRLPCSAMTSKLSVGANFGINESTEVPLKSKCKVVCPGSPVPSLGRSPLVTEGMASGFLHLILGLQATLFGETDSLVSDFLHLVLGFHHLVLGFQAPFLGGTDGLTSGFLHLVLGFQAPCWVKLIVSSRTSFTSCWASTISCWASTTSSWASTTSSWASKLLSWVELMASRWASSTSFLRGLFDISTRTTWNGLKS</sequence>
<name>A0A2P6R3K1_ROSCH</name>
<dbReference type="AlphaFoldDB" id="A0A2P6R3K1"/>
<evidence type="ECO:0000313" key="2">
    <source>
        <dbReference type="Proteomes" id="UP000238479"/>
    </source>
</evidence>
<gene>
    <name evidence="1" type="ORF">RchiOBHm_Chr4g0442241</name>
</gene>
<accession>A0A2P6R3K1</accession>
<dbReference type="Gramene" id="PRQ41001">
    <property type="protein sequence ID" value="PRQ41001"/>
    <property type="gene ID" value="RchiOBHm_Chr4g0442241"/>
</dbReference>